<evidence type="ECO:0000256" key="1">
    <source>
        <dbReference type="SAM" id="MobiDB-lite"/>
    </source>
</evidence>
<feature type="compositionally biased region" description="Acidic residues" evidence="1">
    <location>
        <begin position="105"/>
        <end position="117"/>
    </location>
</feature>
<protein>
    <submittedName>
        <fullName evidence="2">Uncharacterized protein</fullName>
    </submittedName>
</protein>
<feature type="compositionally biased region" description="Basic and acidic residues" evidence="1">
    <location>
        <begin position="118"/>
        <end position="133"/>
    </location>
</feature>
<organism evidence="2 3">
    <name type="scientific">Pseudovirgaria hyperparasitica</name>
    <dbReference type="NCBI Taxonomy" id="470096"/>
    <lineage>
        <taxon>Eukaryota</taxon>
        <taxon>Fungi</taxon>
        <taxon>Dikarya</taxon>
        <taxon>Ascomycota</taxon>
        <taxon>Pezizomycotina</taxon>
        <taxon>Dothideomycetes</taxon>
        <taxon>Dothideomycetes incertae sedis</taxon>
        <taxon>Acrospermales</taxon>
        <taxon>Acrospermaceae</taxon>
        <taxon>Pseudovirgaria</taxon>
    </lineage>
</organism>
<feature type="region of interest" description="Disordered" evidence="1">
    <location>
        <begin position="495"/>
        <end position="515"/>
    </location>
</feature>
<dbReference type="AlphaFoldDB" id="A0A6A6VVH3"/>
<dbReference type="GeneID" id="54490732"/>
<feature type="compositionally biased region" description="Low complexity" evidence="1">
    <location>
        <begin position="15"/>
        <end position="30"/>
    </location>
</feature>
<evidence type="ECO:0000313" key="2">
    <source>
        <dbReference type="EMBL" id="KAF2753724.1"/>
    </source>
</evidence>
<feature type="region of interest" description="Disordered" evidence="1">
    <location>
        <begin position="56"/>
        <end position="153"/>
    </location>
</feature>
<accession>A0A6A6VVH3</accession>
<dbReference type="OrthoDB" id="5402147at2759"/>
<gene>
    <name evidence="2" type="ORF">EJ05DRAFT_541723</name>
</gene>
<reference evidence="2" key="1">
    <citation type="journal article" date="2020" name="Stud. Mycol.">
        <title>101 Dothideomycetes genomes: a test case for predicting lifestyles and emergence of pathogens.</title>
        <authorList>
            <person name="Haridas S."/>
            <person name="Albert R."/>
            <person name="Binder M."/>
            <person name="Bloem J."/>
            <person name="Labutti K."/>
            <person name="Salamov A."/>
            <person name="Andreopoulos B."/>
            <person name="Baker S."/>
            <person name="Barry K."/>
            <person name="Bills G."/>
            <person name="Bluhm B."/>
            <person name="Cannon C."/>
            <person name="Castanera R."/>
            <person name="Culley D."/>
            <person name="Daum C."/>
            <person name="Ezra D."/>
            <person name="Gonzalez J."/>
            <person name="Henrissat B."/>
            <person name="Kuo A."/>
            <person name="Liang C."/>
            <person name="Lipzen A."/>
            <person name="Lutzoni F."/>
            <person name="Magnuson J."/>
            <person name="Mondo S."/>
            <person name="Nolan M."/>
            <person name="Ohm R."/>
            <person name="Pangilinan J."/>
            <person name="Park H.-J."/>
            <person name="Ramirez L."/>
            <person name="Alfaro M."/>
            <person name="Sun H."/>
            <person name="Tritt A."/>
            <person name="Yoshinaga Y."/>
            <person name="Zwiers L.-H."/>
            <person name="Turgeon B."/>
            <person name="Goodwin S."/>
            <person name="Spatafora J."/>
            <person name="Crous P."/>
            <person name="Grigoriev I."/>
        </authorList>
    </citation>
    <scope>NUCLEOTIDE SEQUENCE</scope>
    <source>
        <strain evidence="2">CBS 121739</strain>
    </source>
</reference>
<dbReference type="RefSeq" id="XP_033596175.1">
    <property type="nucleotide sequence ID" value="XM_033749678.1"/>
</dbReference>
<keyword evidence="3" id="KW-1185">Reference proteome</keyword>
<dbReference type="EMBL" id="ML996583">
    <property type="protein sequence ID" value="KAF2753724.1"/>
    <property type="molecule type" value="Genomic_DNA"/>
</dbReference>
<feature type="region of interest" description="Disordered" evidence="1">
    <location>
        <begin position="555"/>
        <end position="608"/>
    </location>
</feature>
<feature type="compositionally biased region" description="Gly residues" evidence="1">
    <location>
        <begin position="594"/>
        <end position="608"/>
    </location>
</feature>
<feature type="region of interest" description="Disordered" evidence="1">
    <location>
        <begin position="1"/>
        <end position="40"/>
    </location>
</feature>
<proteinExistence type="predicted"/>
<name>A0A6A6VVH3_9PEZI</name>
<dbReference type="Proteomes" id="UP000799437">
    <property type="component" value="Unassembled WGS sequence"/>
</dbReference>
<evidence type="ECO:0000313" key="3">
    <source>
        <dbReference type="Proteomes" id="UP000799437"/>
    </source>
</evidence>
<feature type="region of interest" description="Disordered" evidence="1">
    <location>
        <begin position="220"/>
        <end position="272"/>
    </location>
</feature>
<sequence length="608" mass="67819">MAFRQHMARPQPRLSFPASAPQQSQSAADQGPIASPLRKHALEDSEEWVLFTPVAESTIAHTHTTSTDRTRTAGLSRLSDFGSLDTAARSDQQDEYDDQHTEGSDREDDDHDLDSLDDGLHAFHDEDAGDASRRLGGSAQVLPTHDGLGSFPATSSLLQDQIRQFERVTPSKRHQRRRSSVQRRLDALEEQQEFHVDDEKMQRIERWRLEQSRALLEEIERETRRMRRSSHMSTRDDKSQMNGSTETDAAKQATAKSTQQPSEHTHQEEDSMSFLQRFTQRVIRDLMGIDESLLSVIFGEELPEEDMSTTPTPNNITLSEAQRQMDKGSENDAMSAAPKSWEHRLLERIARELGILVHQLSEHPGAFNTYLRTQESIPYAGLELGPAVSNTEAQTESPIVSESRRASLPLSSTNQFKPTLPAAQRQQTPAYSEASLWGIEEEEGPVSSAIPISPTAAAHPSTRLHQEREYWERDLDAKMVFRFLIKRFSPDSNISSARAGSPILSRTPTSQSNPAHRAAIIRQHHPLVNRNSESNGAANPGIRRRDVLHRHHYHPAGVQPIRLRSGSSCASQSTKKSKRSLSGGSSRNYWDIGGSVGSGPGVGAWGEV</sequence>
<feature type="compositionally biased region" description="Low complexity" evidence="1">
    <location>
        <begin position="250"/>
        <end position="260"/>
    </location>
</feature>
<feature type="compositionally biased region" description="Polar residues" evidence="1">
    <location>
        <begin position="495"/>
        <end position="514"/>
    </location>
</feature>